<dbReference type="AlphaFoldDB" id="A0A0F0L017"/>
<gene>
    <name evidence="1" type="ORF">RN50_00334</name>
</gene>
<accession>A0A0F0L017</accession>
<dbReference type="PATRIC" id="fig|104336.4.peg.347"/>
<protein>
    <submittedName>
        <fullName evidence="1">Uncharacterized protein</fullName>
    </submittedName>
</protein>
<sequence>MRERTRAATSALQGAVVSKKMLIEVALPLEAEDRSSLAEFLTIADSRRRGSSPFVKQPIAVVPPGKEVSPSMREAFSESVELAESEPSEDASLVKTC</sequence>
<proteinExistence type="predicted"/>
<organism evidence="1 2">
    <name type="scientific">Microbacterium foliorum</name>
    <dbReference type="NCBI Taxonomy" id="104336"/>
    <lineage>
        <taxon>Bacteria</taxon>
        <taxon>Bacillati</taxon>
        <taxon>Actinomycetota</taxon>
        <taxon>Actinomycetes</taxon>
        <taxon>Micrococcales</taxon>
        <taxon>Microbacteriaceae</taxon>
        <taxon>Microbacterium</taxon>
    </lineage>
</organism>
<name>A0A0F0L017_9MICO</name>
<keyword evidence="2" id="KW-1185">Reference proteome</keyword>
<comment type="caution">
    <text evidence="1">The sequence shown here is derived from an EMBL/GenBank/DDBJ whole genome shotgun (WGS) entry which is preliminary data.</text>
</comment>
<reference evidence="1 2" key="1">
    <citation type="submission" date="2015-02" db="EMBL/GenBank/DDBJ databases">
        <title>Draft genome sequences of ten Microbacterium spp. with emphasis on heavy metal contaminated environments.</title>
        <authorList>
            <person name="Corretto E."/>
        </authorList>
    </citation>
    <scope>NUCLEOTIDE SEQUENCE [LARGE SCALE GENOMIC DNA]</scope>
    <source>
        <strain evidence="1 2">DSM 12966</strain>
    </source>
</reference>
<dbReference type="KEGG" id="mfol:DXT68_01080"/>
<evidence type="ECO:0000313" key="1">
    <source>
        <dbReference type="EMBL" id="KJL26049.1"/>
    </source>
</evidence>
<evidence type="ECO:0000313" key="2">
    <source>
        <dbReference type="Proteomes" id="UP000033572"/>
    </source>
</evidence>
<dbReference type="Proteomes" id="UP000033572">
    <property type="component" value="Unassembled WGS sequence"/>
</dbReference>
<dbReference type="EMBL" id="JYIU01000024">
    <property type="protein sequence ID" value="KJL26049.1"/>
    <property type="molecule type" value="Genomic_DNA"/>
</dbReference>